<gene>
    <name evidence="2" type="ORF">FRX31_020069</name>
</gene>
<dbReference type="Gene3D" id="2.170.15.10">
    <property type="entry name" value="Proaerolysin, chain A, domain 3"/>
    <property type="match status" value="1"/>
</dbReference>
<reference evidence="2 3" key="1">
    <citation type="submission" date="2020-06" db="EMBL/GenBank/DDBJ databases">
        <title>Transcriptomic and genomic resources for Thalictrum thalictroides and T. hernandezii: Facilitating candidate gene discovery in an emerging model plant lineage.</title>
        <authorList>
            <person name="Arias T."/>
            <person name="Riano-Pachon D.M."/>
            <person name="Di Stilio V.S."/>
        </authorList>
    </citation>
    <scope>NUCLEOTIDE SEQUENCE [LARGE SCALE GENOMIC DNA]</scope>
    <source>
        <strain evidence="3">cv. WT478/WT964</strain>
        <tissue evidence="2">Leaves</tissue>
    </source>
</reference>
<comment type="caution">
    <text evidence="2">The sequence shown here is derived from an EMBL/GenBank/DDBJ whole genome shotgun (WGS) entry which is preliminary data.</text>
</comment>
<dbReference type="InterPro" id="IPR008998">
    <property type="entry name" value="Agglutinin"/>
</dbReference>
<dbReference type="InterPro" id="IPR036242">
    <property type="entry name" value="Agglutinin_dom_sf"/>
</dbReference>
<keyword evidence="3" id="KW-1185">Reference proteome</keyword>
<proteinExistence type="predicted"/>
<accession>A0A7J6VYZ4</accession>
<dbReference type="CDD" id="cd00257">
    <property type="entry name" value="beta-trefoil_FSCN-like"/>
    <property type="match status" value="1"/>
</dbReference>
<dbReference type="Pfam" id="PF07468">
    <property type="entry name" value="Agglutinin"/>
    <property type="match status" value="2"/>
</dbReference>
<organism evidence="2 3">
    <name type="scientific">Thalictrum thalictroides</name>
    <name type="common">Rue-anemone</name>
    <name type="synonym">Anemone thalictroides</name>
    <dbReference type="NCBI Taxonomy" id="46969"/>
    <lineage>
        <taxon>Eukaryota</taxon>
        <taxon>Viridiplantae</taxon>
        <taxon>Streptophyta</taxon>
        <taxon>Embryophyta</taxon>
        <taxon>Tracheophyta</taxon>
        <taxon>Spermatophyta</taxon>
        <taxon>Magnoliopsida</taxon>
        <taxon>Ranunculales</taxon>
        <taxon>Ranunculaceae</taxon>
        <taxon>Thalictroideae</taxon>
        <taxon>Thalictrum</taxon>
    </lineage>
</organism>
<dbReference type="InterPro" id="IPR053237">
    <property type="entry name" value="Natterin_C"/>
</dbReference>
<dbReference type="CDD" id="cd20216">
    <property type="entry name" value="PFM_HFR-2-like"/>
    <property type="match status" value="1"/>
</dbReference>
<evidence type="ECO:0000313" key="2">
    <source>
        <dbReference type="EMBL" id="KAF5190344.1"/>
    </source>
</evidence>
<name>A0A7J6VYZ4_THATH</name>
<dbReference type="PANTHER" id="PTHR39244:SF5">
    <property type="entry name" value="NATTERIN-3-LIKE"/>
    <property type="match status" value="1"/>
</dbReference>
<dbReference type="Gene3D" id="2.80.10.50">
    <property type="match status" value="2"/>
</dbReference>
<evidence type="ECO:0000313" key="3">
    <source>
        <dbReference type="Proteomes" id="UP000554482"/>
    </source>
</evidence>
<dbReference type="OrthoDB" id="4948898at2759"/>
<dbReference type="SUPFAM" id="SSF56973">
    <property type="entry name" value="Aerolisin/ETX pore-forming domain"/>
    <property type="match status" value="1"/>
</dbReference>
<evidence type="ECO:0000259" key="1">
    <source>
        <dbReference type="SMART" id="SM00791"/>
    </source>
</evidence>
<feature type="domain" description="Agglutinin" evidence="1">
    <location>
        <begin position="173"/>
        <end position="307"/>
    </location>
</feature>
<protein>
    <recommendedName>
        <fullName evidence="1">Agglutinin domain-containing protein</fullName>
    </recommendedName>
</protein>
<dbReference type="Proteomes" id="UP000554482">
    <property type="component" value="Unassembled WGS sequence"/>
</dbReference>
<dbReference type="SMART" id="SM00791">
    <property type="entry name" value="Agglutinin"/>
    <property type="match status" value="1"/>
</dbReference>
<dbReference type="AlphaFoldDB" id="A0A7J6VYZ4"/>
<sequence>MLFAVPRFVVLKAPSENGYLNVTTANISEAEGLPKGLIKSGAEDVMSPFAKVELELSKSTDGQKKVWVHIRSCYNNKYWVKAEYSDWIVATAEKPEEDKSKPSCTLFEIPNNTDVPMSNIQGQSWAIWLNHVNSGKFVTLGKYDINHKGVKLSAGNIRMFPMEFIMVNWQNLVVLPKRVAFKDKSGKYLCARIIEGYQYHQFAETERDETAEYEVTTTSNGCVRIKSLHHGAFWRRSPNWIWADSSDESSNNPDTLFWPIKVSDNVVALRNMGNNLFCKSLTTEGKTNCLNAGTPSIETSAQLVVEELVVSRDIYHINFHLQNARVYNESFIALAKGGVANYSDGTEPKTYTLKLTYKDVKSSFWSHSLSLKLEAKIEVKAIIIPEIIQGQLNLQANFDWKHRWGESHSTKTMVEPSYSVTVPPRTKTTVTLVATMALCDVPFSYTQSDILSNGCSVTKLMHDGVFVGGNYYNFEFKEELEKL</sequence>
<dbReference type="SUPFAM" id="SSF50382">
    <property type="entry name" value="Agglutinin"/>
    <property type="match status" value="2"/>
</dbReference>
<dbReference type="PANTHER" id="PTHR39244">
    <property type="entry name" value="NATTERIN-4"/>
    <property type="match status" value="1"/>
</dbReference>
<dbReference type="EMBL" id="JABWDY010024313">
    <property type="protein sequence ID" value="KAF5190344.1"/>
    <property type="molecule type" value="Genomic_DNA"/>
</dbReference>